<proteinExistence type="predicted"/>
<evidence type="ECO:0000313" key="1">
    <source>
        <dbReference type="EMBL" id="GBN24380.1"/>
    </source>
</evidence>
<accession>A0A4Y2MDC1</accession>
<comment type="caution">
    <text evidence="1">The sequence shown here is derived from an EMBL/GenBank/DDBJ whole genome shotgun (WGS) entry which is preliminary data.</text>
</comment>
<dbReference type="EMBL" id="BGPR01007111">
    <property type="protein sequence ID" value="GBN24380.1"/>
    <property type="molecule type" value="Genomic_DNA"/>
</dbReference>
<evidence type="ECO:0000313" key="2">
    <source>
        <dbReference type="Proteomes" id="UP000499080"/>
    </source>
</evidence>
<protein>
    <submittedName>
        <fullName evidence="1">Uncharacterized protein</fullName>
    </submittedName>
</protein>
<keyword evidence="2" id="KW-1185">Reference proteome</keyword>
<name>A0A4Y2MDC1_ARAVE</name>
<dbReference type="Proteomes" id="UP000499080">
    <property type="component" value="Unassembled WGS sequence"/>
</dbReference>
<dbReference type="AlphaFoldDB" id="A0A4Y2MDC1"/>
<reference evidence="1 2" key="1">
    <citation type="journal article" date="2019" name="Sci. Rep.">
        <title>Orb-weaving spider Araneus ventricosus genome elucidates the spidroin gene catalogue.</title>
        <authorList>
            <person name="Kono N."/>
            <person name="Nakamura H."/>
            <person name="Ohtoshi R."/>
            <person name="Moran D.A.P."/>
            <person name="Shinohara A."/>
            <person name="Yoshida Y."/>
            <person name="Fujiwara M."/>
            <person name="Mori M."/>
            <person name="Tomita M."/>
            <person name="Arakawa K."/>
        </authorList>
    </citation>
    <scope>NUCLEOTIDE SEQUENCE [LARGE SCALE GENOMIC DNA]</scope>
</reference>
<gene>
    <name evidence="1" type="ORF">AVEN_92998_1</name>
</gene>
<organism evidence="1 2">
    <name type="scientific">Araneus ventricosus</name>
    <name type="common">Orbweaver spider</name>
    <name type="synonym">Epeira ventricosa</name>
    <dbReference type="NCBI Taxonomy" id="182803"/>
    <lineage>
        <taxon>Eukaryota</taxon>
        <taxon>Metazoa</taxon>
        <taxon>Ecdysozoa</taxon>
        <taxon>Arthropoda</taxon>
        <taxon>Chelicerata</taxon>
        <taxon>Arachnida</taxon>
        <taxon>Araneae</taxon>
        <taxon>Araneomorphae</taxon>
        <taxon>Entelegynae</taxon>
        <taxon>Araneoidea</taxon>
        <taxon>Araneidae</taxon>
        <taxon>Araneus</taxon>
    </lineage>
</organism>
<sequence>MRFGTTAVPDTIENLTPRSTEFFLFNSIDTGTSHTSFQTKDDSRPSVTLKFPPLSLSVIDFTPAVRVFFVRVARPDVFGEEGSFLTIRTMAAVIVIFEAESELPLSLIEELGRSRIFIPSLYFSIIRYQRVKSP</sequence>